<evidence type="ECO:0000256" key="7">
    <source>
        <dbReference type="ARBA" id="ARBA00023180"/>
    </source>
</evidence>
<feature type="repeat" description="Cys-rich GLG1" evidence="8">
    <location>
        <begin position="903"/>
        <end position="966"/>
    </location>
</feature>
<feature type="repeat" description="Cys-rich GLG1" evidence="8">
    <location>
        <begin position="967"/>
        <end position="1027"/>
    </location>
</feature>
<dbReference type="KEGG" id="tnl:113501494"/>
<dbReference type="InterPro" id="IPR039728">
    <property type="entry name" value="GLG1"/>
</dbReference>
<evidence type="ECO:0000313" key="10">
    <source>
        <dbReference type="Proteomes" id="UP000322000"/>
    </source>
</evidence>
<dbReference type="CTD" id="2734"/>
<evidence type="ECO:0000256" key="8">
    <source>
        <dbReference type="PROSITE-ProRule" id="PRU00622"/>
    </source>
</evidence>
<sequence length="1104" mass="127409">MLSYNILSQTAGILTAYLLIFNRNAQILGNLINQPGDRFSLDISGCGLYHKLCSNLDDDLAILACSLNASYNKTQVLNVCQHKLWSHQTELLENAYLEHKLKEPCQEEPAILNCLSPSEYVIDCVLKKKSSVRALECGRMINKIESLIFNDWQIIGSFLKHCYDDIEAHTCGRIPRDPKSLSQTQTLNCLNDQDVQLRPECQSEVSVLKEMKYNTLQLDKIIFAACNLDQKNFCPDEVPDSWLMYKCLVRHRYENGMRKKCQDQLFYDQRGIVMNYKNSKGLVKACKEDIRKYHCRKGVVDDKDVRLAQILLCLENVSRNESTKLSPECTTEMIDHRKMLMDDYRLSPELMQNCANDITTLCKGIEAGGRTIHCLMEHARPRRRKDKRISSACQKSLEVLVLEADPGEDWRVDPILRKACKPVVDRACREVSYGNGRVMSCLMEKLGTSFMTNDCEAALLQIQYFISRNFKLDPQLYKACKYDAVTICQAKLHWADPSEHQSDKDPRVFPCLYNYAYDPDLRGKLKPACESQVRRVMRQRAISVDMMPEIEDYCMDDLINFCFENTGKGEEISCLQNKIKDLSTKCREIVNNFTETQSGHIELNTIVNINCRVPMERLCSSELKSKKEEDDVMECLIFHKNDPEIKANENCRAAIEHEQLISLKNYRFTRKFKNACKSYVVRFCPKAQTKNQVVNCLSEIVRNDTISKRKHTISKMCRQQLRQQLYQQQENLDLDPELINSCKEELQTYCKSAGHDKAGALNCIQTFRDKLSDSCRKALFVVRKQEFTDNAIDYHLMNTCNDMIDLYCHNTDTSNILDCLKAHRREPLFDEWCNRVVVNRMVEQNMDYRFNNNLQIACKMDITTYCSNIIGIKSFFPLAKEPQDMELQGKMLYCLKEKFRQSKLTHSCENELANVLKEQALHYRIDPLLKKLCRAEIRTICAESNDLENDDGQVQECLKNALLNHKIVSAECAHEVAQIIEETEVDIEADPMLERACAFDLLKYCKDLEHGAGRRLKCLKIILNDGNRKLEAECQKALTNRLEMYKHVAALNVVENFGDIYKEVSSSPYKNYFLIVGMSTVGLIFICGLYLGNLVRQALYVKMK</sequence>
<organism evidence="10 11">
    <name type="scientific">Trichoplusia ni</name>
    <name type="common">Cabbage looper</name>
    <dbReference type="NCBI Taxonomy" id="7111"/>
    <lineage>
        <taxon>Eukaryota</taxon>
        <taxon>Metazoa</taxon>
        <taxon>Ecdysozoa</taxon>
        <taxon>Arthropoda</taxon>
        <taxon>Hexapoda</taxon>
        <taxon>Insecta</taxon>
        <taxon>Pterygota</taxon>
        <taxon>Neoptera</taxon>
        <taxon>Endopterygota</taxon>
        <taxon>Lepidoptera</taxon>
        <taxon>Glossata</taxon>
        <taxon>Ditrysia</taxon>
        <taxon>Noctuoidea</taxon>
        <taxon>Noctuidae</taxon>
        <taxon>Plusiinae</taxon>
        <taxon>Trichoplusia</taxon>
    </lineage>
</organism>
<keyword evidence="2 9" id="KW-0812">Transmembrane</keyword>
<gene>
    <name evidence="11" type="primary">LOC113501494</name>
</gene>
<evidence type="ECO:0000256" key="6">
    <source>
        <dbReference type="ARBA" id="ARBA00023136"/>
    </source>
</evidence>
<name>A0A7E5WCT9_TRINI</name>
<dbReference type="GeneID" id="113501494"/>
<dbReference type="Pfam" id="PF00839">
    <property type="entry name" value="Cys_rich_FGFR"/>
    <property type="match status" value="13"/>
</dbReference>
<dbReference type="InterPro" id="IPR017873">
    <property type="entry name" value="Cys-rich_GLG1_repeat_euk"/>
</dbReference>
<keyword evidence="6 9" id="KW-0472">Membrane</keyword>
<comment type="subcellular location">
    <subcellularLocation>
        <location evidence="1">Membrane</location>
        <topology evidence="1">Single-pass type I membrane protein</topology>
    </subcellularLocation>
</comment>
<feature type="repeat" description="Cys-rich GLG1" evidence="8">
    <location>
        <begin position="646"/>
        <end position="705"/>
    </location>
</feature>
<evidence type="ECO:0000256" key="2">
    <source>
        <dbReference type="ARBA" id="ARBA00022692"/>
    </source>
</evidence>
<feature type="repeat" description="Cys-rich GLG1" evidence="8">
    <location>
        <begin position="388"/>
        <end position="450"/>
    </location>
</feature>
<dbReference type="PANTHER" id="PTHR11884">
    <property type="entry name" value="SELECTIN LIGAND RELATED"/>
    <property type="match status" value="1"/>
</dbReference>
<dbReference type="PROSITE" id="PS51289">
    <property type="entry name" value="GLG1_C_RICH"/>
    <property type="match status" value="6"/>
</dbReference>
<protein>
    <submittedName>
        <fullName evidence="11">Golgi apparatus protein 1 isoform X1</fullName>
    </submittedName>
</protein>
<evidence type="ECO:0000256" key="9">
    <source>
        <dbReference type="SAM" id="Phobius"/>
    </source>
</evidence>
<dbReference type="PANTHER" id="PTHR11884:SF1">
    <property type="entry name" value="GOLGI APPARATUS PROTEIN 1"/>
    <property type="match status" value="1"/>
</dbReference>
<proteinExistence type="predicted"/>
<dbReference type="FunCoup" id="A0A7E5WCT9">
    <property type="interactions" value="2060"/>
</dbReference>
<keyword evidence="5 9" id="KW-1133">Transmembrane helix</keyword>
<dbReference type="RefSeq" id="XP_026738464.1">
    <property type="nucleotide sequence ID" value="XM_026882663.1"/>
</dbReference>
<evidence type="ECO:0000256" key="3">
    <source>
        <dbReference type="ARBA" id="ARBA00022729"/>
    </source>
</evidence>
<evidence type="ECO:0000256" key="5">
    <source>
        <dbReference type="ARBA" id="ARBA00022989"/>
    </source>
</evidence>
<keyword evidence="10" id="KW-1185">Reference proteome</keyword>
<evidence type="ECO:0000256" key="1">
    <source>
        <dbReference type="ARBA" id="ARBA00004479"/>
    </source>
</evidence>
<dbReference type="InterPro" id="IPR001893">
    <property type="entry name" value="Cys-rich_GLG1_repeat"/>
</dbReference>
<feature type="transmembrane region" description="Helical" evidence="9">
    <location>
        <begin position="1072"/>
        <end position="1095"/>
    </location>
</feature>
<dbReference type="AlphaFoldDB" id="A0A7E5WCT9"/>
<dbReference type="InParanoid" id="A0A7E5WCT9"/>
<accession>A0A7E5WCT9</accession>
<dbReference type="Proteomes" id="UP000322000">
    <property type="component" value="Chromosome 15"/>
</dbReference>
<keyword evidence="7" id="KW-0325">Glycoprotein</keyword>
<feature type="repeat" description="Cys-rich GLG1" evidence="8">
    <location>
        <begin position="324"/>
        <end position="383"/>
    </location>
</feature>
<keyword evidence="3" id="KW-0732">Signal</keyword>
<dbReference type="GO" id="GO:0017134">
    <property type="term" value="F:fibroblast growth factor binding"/>
    <property type="evidence" value="ECO:0007669"/>
    <property type="project" value="TreeGrafter"/>
</dbReference>
<keyword evidence="4" id="KW-0677">Repeat</keyword>
<dbReference type="GO" id="GO:0000139">
    <property type="term" value="C:Golgi membrane"/>
    <property type="evidence" value="ECO:0007669"/>
    <property type="project" value="InterPro"/>
</dbReference>
<evidence type="ECO:0000256" key="4">
    <source>
        <dbReference type="ARBA" id="ARBA00022737"/>
    </source>
</evidence>
<feature type="repeat" description="Cys-rich GLG1" evidence="8">
    <location>
        <begin position="712"/>
        <end position="772"/>
    </location>
</feature>
<reference evidence="11" key="1">
    <citation type="submission" date="2025-08" db="UniProtKB">
        <authorList>
            <consortium name="RefSeq"/>
        </authorList>
    </citation>
    <scope>IDENTIFICATION</scope>
</reference>
<evidence type="ECO:0000313" key="11">
    <source>
        <dbReference type="RefSeq" id="XP_026738464.1"/>
    </source>
</evidence>
<dbReference type="OrthoDB" id="2015434at2759"/>